<proteinExistence type="predicted"/>
<keyword evidence="2" id="KW-0808">Transferase</keyword>
<feature type="compositionally biased region" description="Polar residues" evidence="1">
    <location>
        <begin position="1"/>
        <end position="12"/>
    </location>
</feature>
<dbReference type="Gene3D" id="3.20.170.30">
    <property type="match status" value="1"/>
</dbReference>
<dbReference type="InterPro" id="IPR002745">
    <property type="entry name" value="Ptrans_KptA/Tpt1"/>
</dbReference>
<feature type="region of interest" description="Disordered" evidence="1">
    <location>
        <begin position="1"/>
        <end position="21"/>
    </location>
</feature>
<dbReference type="GO" id="GO:0016740">
    <property type="term" value="F:transferase activity"/>
    <property type="evidence" value="ECO:0007669"/>
    <property type="project" value="UniProtKB-KW"/>
</dbReference>
<dbReference type="Pfam" id="PF01885">
    <property type="entry name" value="PTS_2-RNA"/>
    <property type="match status" value="1"/>
</dbReference>
<dbReference type="InterPro" id="IPR011009">
    <property type="entry name" value="Kinase-like_dom_sf"/>
</dbReference>
<dbReference type="AlphaFoldDB" id="A0A2P8EF83"/>
<dbReference type="InterPro" id="IPR042081">
    <property type="entry name" value="RNA_2'-PTrans_C"/>
</dbReference>
<dbReference type="Proteomes" id="UP000243528">
    <property type="component" value="Unassembled WGS sequence"/>
</dbReference>
<dbReference type="SUPFAM" id="SSF56112">
    <property type="entry name" value="Protein kinase-like (PK-like)"/>
    <property type="match status" value="1"/>
</dbReference>
<dbReference type="EMBL" id="PYGE01000001">
    <property type="protein sequence ID" value="PSL08135.1"/>
    <property type="molecule type" value="Genomic_DNA"/>
</dbReference>
<dbReference type="InterPro" id="IPR042080">
    <property type="entry name" value="RNA_2'-PTrans_N"/>
</dbReference>
<comment type="caution">
    <text evidence="2">The sequence shown here is derived from an EMBL/GenBank/DDBJ whole genome shotgun (WGS) entry which is preliminary data.</text>
</comment>
<dbReference type="SUPFAM" id="SSF56399">
    <property type="entry name" value="ADP-ribosylation"/>
    <property type="match status" value="1"/>
</dbReference>
<evidence type="ECO:0000313" key="2">
    <source>
        <dbReference type="EMBL" id="PSL08135.1"/>
    </source>
</evidence>
<evidence type="ECO:0000313" key="3">
    <source>
        <dbReference type="Proteomes" id="UP000243528"/>
    </source>
</evidence>
<sequence length="967" mass="105429">MSTLRSLAITPTKSDRAPTVKPEEGEVRFNSLLAPKPKASELLSDWQAALNAEEVSVSEALLFEAKLAVGVGAVARQLPRGMTYLKTLHIARQQAALSVYNYARDVNWRRPVLFVQSLRVARGFLRDVVGHEEMTSESRRREFTGRLGVATVLMSRFDSVDSSDVTEAIAALERSLKQGNDPPTAVPYLLEASVLRFDLQPDPPKLLALMKRAKSYLSDLEYDENPAAQLAACDAYLRLASFAGRSARSAGLRKAAECVRLAFERHLGSDEVRALMLEMLINVAQDDPAILDDGATIGLRLPFGARSGKAPRLLAMLAGELTESIIDRANSGDMLAQGVCADLLAADQGDETPERLRRVVELRRGTVVRPGLSDERSVLLGIRDSLLLASLDGRDGARSGDLKTLIDMATRNASSASPLLLLAQDVESNGPISVLGPFSGEAGEIARFLETGDWRSLLALAAERALSSPDLAESPLGGRSEVTTVGDYYGLVSQNFVIKTVTSIALKRESERLAHLDVSIEAAAKGGVYGVTQHFVASDLKDGMKRSVRRFVPGLPVASVVGGASSEKRLHLLARVAGFLAFLNGVEAATSDGVRKELKEKEVYRWLRAIGIGEPLQTFDGWWVMVADVPPVRRRDAHLDNWVLADDGKLFAIDLEATGSRPLGYELAQITDDAPVFDPGDWGGRRRVFDEYVASLLGHLKVDPQRAWIAYQASVAARALRRLTWDQATPSDQSHAQATLDGLAVDAAAAELRDWVIGVLAAWRRNRGLSELPSSELVIDEHRRRRISKSMAYHLRHGPVVSLDPDGWASIQELTSAIGHRVSEQEIAIVASTLSDPRFEYRDGLVRARYGHSRRVEGAGVREGLAEYATKAFHATTIDAASSIIEKGEGLRPLSRTFVHLSRSAKEALLSGFRHGYPLLLSTDGERTTTLISRGGNTLVSPEIKVHDIQVEPLTMIWSVLPPVPFH</sequence>
<protein>
    <submittedName>
        <fullName evidence="2">RNA:NAD 2'-phosphotransferase (TPT1/KptA family)</fullName>
    </submittedName>
</protein>
<name>A0A2P8EF83_9ACTN</name>
<dbReference type="Gene3D" id="1.10.10.970">
    <property type="entry name" value="RNA 2'-phosphotransferase, Tpt1/KptA family, N-terminal domain"/>
    <property type="match status" value="1"/>
</dbReference>
<evidence type="ECO:0000256" key="1">
    <source>
        <dbReference type="SAM" id="MobiDB-lite"/>
    </source>
</evidence>
<gene>
    <name evidence="2" type="ORF">CLV30_101102</name>
</gene>
<reference evidence="2 3" key="1">
    <citation type="submission" date="2018-03" db="EMBL/GenBank/DDBJ databases">
        <title>Genomic Encyclopedia of Archaeal and Bacterial Type Strains, Phase II (KMG-II): from individual species to whole genera.</title>
        <authorList>
            <person name="Goeker M."/>
        </authorList>
    </citation>
    <scope>NUCLEOTIDE SEQUENCE [LARGE SCALE GENOMIC DNA]</scope>
    <source>
        <strain evidence="2 3">DSM 45211</strain>
    </source>
</reference>
<accession>A0A2P8EF83</accession>
<keyword evidence="3" id="KW-1185">Reference proteome</keyword>
<organism evidence="2 3">
    <name type="scientific">Haloactinopolyspora alba</name>
    <dbReference type="NCBI Taxonomy" id="648780"/>
    <lineage>
        <taxon>Bacteria</taxon>
        <taxon>Bacillati</taxon>
        <taxon>Actinomycetota</taxon>
        <taxon>Actinomycetes</taxon>
        <taxon>Jiangellales</taxon>
        <taxon>Jiangellaceae</taxon>
        <taxon>Haloactinopolyspora</taxon>
    </lineage>
</organism>